<protein>
    <submittedName>
        <fullName evidence="1">Chromo domain-containing protein LHP1</fullName>
    </submittedName>
</protein>
<sequence length="327" mass="35695">MNKQGQLQYLIKWRGWPENANTWEPLENLQSCSDVIDAFEESLRSGKSSRKRKRKGGGSSSLPKKKQARTFSAPYYVTGGVGQSLPADPLINAGLIDLSPSTQSIGSGHIGGNVGNVNNLRTAKQTNDNRLANGSKQIDGRNEEAEYDPKLSELKGMISNNEANADKLALHFQEARVSEGNGLTNGLSKADQVEPLHSNRRTGARRRKPSSVKRFKQDLASTKVIVTQDSTPSIAVGCDSADEQLGIGNSSHKSKHEGPINASAIVKILKPIDFSASVSDNMQDVVVTFMAVRSDGKEVMVDNKYLKANNPLLLINFYEQHLKYSTQ</sequence>
<dbReference type="EMBL" id="CM039173">
    <property type="protein sequence ID" value="KAH9771092.1"/>
    <property type="molecule type" value="Genomic_DNA"/>
</dbReference>
<evidence type="ECO:0000313" key="1">
    <source>
        <dbReference type="EMBL" id="KAH9771092.1"/>
    </source>
</evidence>
<evidence type="ECO:0000313" key="2">
    <source>
        <dbReference type="Proteomes" id="UP000829398"/>
    </source>
</evidence>
<organism evidence="1 2">
    <name type="scientific">Citrus sinensis</name>
    <name type="common">Sweet orange</name>
    <name type="synonym">Citrus aurantium var. sinensis</name>
    <dbReference type="NCBI Taxonomy" id="2711"/>
    <lineage>
        <taxon>Eukaryota</taxon>
        <taxon>Viridiplantae</taxon>
        <taxon>Streptophyta</taxon>
        <taxon>Embryophyta</taxon>
        <taxon>Tracheophyta</taxon>
        <taxon>Spermatophyta</taxon>
        <taxon>Magnoliopsida</taxon>
        <taxon>eudicotyledons</taxon>
        <taxon>Gunneridae</taxon>
        <taxon>Pentapetalae</taxon>
        <taxon>rosids</taxon>
        <taxon>malvids</taxon>
        <taxon>Sapindales</taxon>
        <taxon>Rutaceae</taxon>
        <taxon>Aurantioideae</taxon>
        <taxon>Citrus</taxon>
    </lineage>
</organism>
<proteinExistence type="predicted"/>
<keyword evidence="2" id="KW-1185">Reference proteome</keyword>
<dbReference type="Proteomes" id="UP000829398">
    <property type="component" value="Chromosome 4"/>
</dbReference>
<name>A0ACB8LC53_CITSI</name>
<accession>A0ACB8LC53</accession>
<comment type="caution">
    <text evidence="1">The sequence shown here is derived from an EMBL/GenBank/DDBJ whole genome shotgun (WGS) entry which is preliminary data.</text>
</comment>
<gene>
    <name evidence="1" type="ORF">KPL71_012582</name>
</gene>
<reference evidence="2" key="1">
    <citation type="journal article" date="2023" name="Hortic. Res.">
        <title>A chromosome-level phased genome enabling allele-level studies in sweet orange: a case study on citrus Huanglongbing tolerance.</title>
        <authorList>
            <person name="Wu B."/>
            <person name="Yu Q."/>
            <person name="Deng Z."/>
            <person name="Duan Y."/>
            <person name="Luo F."/>
            <person name="Gmitter F. Jr."/>
        </authorList>
    </citation>
    <scope>NUCLEOTIDE SEQUENCE [LARGE SCALE GENOMIC DNA]</scope>
    <source>
        <strain evidence="2">cv. Valencia</strain>
    </source>
</reference>